<dbReference type="InterPro" id="IPR055944">
    <property type="entry name" value="DUF7522"/>
</dbReference>
<gene>
    <name evidence="1" type="ORF">SAMN05216559_0392</name>
</gene>
<proteinExistence type="predicted"/>
<protein>
    <recommendedName>
        <fullName evidence="3">Roadblock/LAMTOR2 domain-containing protein</fullName>
    </recommendedName>
</protein>
<dbReference type="EMBL" id="FOZK01000001">
    <property type="protein sequence ID" value="SFR87696.1"/>
    <property type="molecule type" value="Genomic_DNA"/>
</dbReference>
<reference evidence="1 2" key="1">
    <citation type="submission" date="2016-10" db="EMBL/GenBank/DDBJ databases">
        <authorList>
            <person name="de Groot N.N."/>
        </authorList>
    </citation>
    <scope>NUCLEOTIDE SEQUENCE [LARGE SCALE GENOMIC DNA]</scope>
    <source>
        <strain evidence="1 2">CGMCC 1.10457</strain>
    </source>
</reference>
<name>A0A1I6K916_9EURY</name>
<keyword evidence="2" id="KW-1185">Reference proteome</keyword>
<evidence type="ECO:0000313" key="1">
    <source>
        <dbReference type="EMBL" id="SFR87696.1"/>
    </source>
</evidence>
<accession>A0A1I6K916</accession>
<dbReference type="AlphaFoldDB" id="A0A1I6K916"/>
<dbReference type="Pfam" id="PF24366">
    <property type="entry name" value="DUF7522"/>
    <property type="match status" value="1"/>
</dbReference>
<evidence type="ECO:0000313" key="2">
    <source>
        <dbReference type="Proteomes" id="UP000199062"/>
    </source>
</evidence>
<dbReference type="OrthoDB" id="179705at2157"/>
<organism evidence="1 2">
    <name type="scientific">Halomicrobium zhouii</name>
    <dbReference type="NCBI Taxonomy" id="767519"/>
    <lineage>
        <taxon>Archaea</taxon>
        <taxon>Methanobacteriati</taxon>
        <taxon>Methanobacteriota</taxon>
        <taxon>Stenosarchaea group</taxon>
        <taxon>Halobacteria</taxon>
        <taxon>Halobacteriales</taxon>
        <taxon>Haloarculaceae</taxon>
        <taxon>Halomicrobium</taxon>
    </lineage>
</organism>
<sequence>MPFKRASTIVGPPADALADALESVAADDLQVIAEYDAQSYQLLHVADDVAEQHGGLDGVEDQADSLFDYYHIDFLERDLLADMLWLGEVGTFVTFLDHGIVVRAHTDSAAVFVALDVTASVDDVQITIENTLHEPDR</sequence>
<evidence type="ECO:0008006" key="3">
    <source>
        <dbReference type="Google" id="ProtNLM"/>
    </source>
</evidence>
<dbReference type="RefSeq" id="WP_089813369.1">
    <property type="nucleotide sequence ID" value="NZ_FOZK01000001.1"/>
</dbReference>
<dbReference type="Proteomes" id="UP000199062">
    <property type="component" value="Unassembled WGS sequence"/>
</dbReference>